<evidence type="ECO:0000256" key="1">
    <source>
        <dbReference type="ARBA" id="ARBA00006612"/>
    </source>
</evidence>
<dbReference type="PANTHER" id="PTHR22980">
    <property type="entry name" value="CORTISTATIN"/>
    <property type="match status" value="1"/>
</dbReference>
<evidence type="ECO:0000256" key="2">
    <source>
        <dbReference type="ARBA" id="ARBA00022763"/>
    </source>
</evidence>
<comment type="similarity">
    <text evidence="1">Belongs to the TAF9 family. CENP-S/MHF1 subfamily.</text>
</comment>
<keyword evidence="3" id="KW-0238">DNA-binding</keyword>
<evidence type="ECO:0000313" key="6">
    <source>
        <dbReference type="Proteomes" id="UP000422736"/>
    </source>
</evidence>
<reference evidence="5 6" key="2">
    <citation type="submission" date="2019-11" db="EMBL/GenBank/DDBJ databases">
        <authorList>
            <person name="Lu H."/>
        </authorList>
    </citation>
    <scope>NUCLEOTIDE SEQUENCE [LARGE SCALE GENOMIC DNA]</scope>
    <source>
        <strain evidence="5 6">FIM1</strain>
    </source>
</reference>
<dbReference type="PANTHER" id="PTHR22980:SF0">
    <property type="entry name" value="CENTROMERE PROTEIN S"/>
    <property type="match status" value="1"/>
</dbReference>
<dbReference type="InterPro" id="IPR029003">
    <property type="entry name" value="CENP-S/Mhf1"/>
</dbReference>
<keyword evidence="4" id="KW-0234">DNA repair</keyword>
<dbReference type="Pfam" id="PF15630">
    <property type="entry name" value="CENP-S"/>
    <property type="match status" value="1"/>
</dbReference>
<evidence type="ECO:0000256" key="3">
    <source>
        <dbReference type="ARBA" id="ARBA00023125"/>
    </source>
</evidence>
<gene>
    <name evidence="5" type="primary">MHF1</name>
    <name evidence="5" type="ORF">FIM1_2678</name>
</gene>
<accession>A0ABX6EUK8</accession>
<keyword evidence="2" id="KW-0227">DNA damage</keyword>
<evidence type="ECO:0000256" key="4">
    <source>
        <dbReference type="ARBA" id="ARBA00023204"/>
    </source>
</evidence>
<dbReference type="InterPro" id="IPR009072">
    <property type="entry name" value="Histone-fold"/>
</dbReference>
<dbReference type="Gene3D" id="1.10.20.10">
    <property type="entry name" value="Histone, subunit A"/>
    <property type="match status" value="1"/>
</dbReference>
<name>A0ABX6EUK8_KLUMA</name>
<dbReference type="EMBL" id="CP015057">
    <property type="protein sequence ID" value="QGN15978.1"/>
    <property type="molecule type" value="Genomic_DNA"/>
</dbReference>
<keyword evidence="6" id="KW-1185">Reference proteome</keyword>
<protein>
    <submittedName>
        <fullName evidence="5">YOL086W-A</fullName>
    </submittedName>
</protein>
<dbReference type="Proteomes" id="UP000422736">
    <property type="component" value="Chromosome 4"/>
</dbReference>
<evidence type="ECO:0000313" key="5">
    <source>
        <dbReference type="EMBL" id="QGN15978.1"/>
    </source>
</evidence>
<dbReference type="SUPFAM" id="SSF47113">
    <property type="entry name" value="Histone-fold"/>
    <property type="match status" value="1"/>
</dbReference>
<proteinExistence type="inferred from homology"/>
<sequence>MDEEKRLKSQLRGKLWFYVESIIKRELPDDVKYTSKFVNTLMELVYQQICEVGGDLEAFAAHAGRNVVTSEDMLLRTRKNKDLQDFLKLRLLELRESNPARESKR</sequence>
<reference evidence="5 6" key="1">
    <citation type="submission" date="2016-03" db="EMBL/GenBank/DDBJ databases">
        <title>How can Kluyveromyces marxianus grow so fast - potential evolutionary course in Saccharomyces Complex revealed by comparative genomics.</title>
        <authorList>
            <person name="Mo W."/>
            <person name="Lu W."/>
            <person name="Yang X."/>
            <person name="Qi J."/>
            <person name="Lv H."/>
        </authorList>
    </citation>
    <scope>NUCLEOTIDE SEQUENCE [LARGE SCALE GENOMIC DNA]</scope>
    <source>
        <strain evidence="5 6">FIM1</strain>
    </source>
</reference>
<dbReference type="CDD" id="cd22919">
    <property type="entry name" value="HFD_CENP-S"/>
    <property type="match status" value="1"/>
</dbReference>
<organism evidence="5 6">
    <name type="scientific">Kluyveromyces marxianus</name>
    <name type="common">Yeast</name>
    <name type="synonym">Candida kefyr</name>
    <dbReference type="NCBI Taxonomy" id="4911"/>
    <lineage>
        <taxon>Eukaryota</taxon>
        <taxon>Fungi</taxon>
        <taxon>Dikarya</taxon>
        <taxon>Ascomycota</taxon>
        <taxon>Saccharomycotina</taxon>
        <taxon>Saccharomycetes</taxon>
        <taxon>Saccharomycetales</taxon>
        <taxon>Saccharomycetaceae</taxon>
        <taxon>Kluyveromyces</taxon>
    </lineage>
</organism>